<dbReference type="EMBL" id="CAXAMM010007385">
    <property type="protein sequence ID" value="CAK9014055.1"/>
    <property type="molecule type" value="Genomic_DNA"/>
</dbReference>
<accession>A0ABP0JI05</accession>
<sequence>MTFGWMGAPGEFMAFAWASAFRSLALMDDSVVIEPDFGLRPQLSMEALEEAIRQTLGPLAINAAKDIEEGTLTTRKLIWGLEGGTCRLPPLKVERAYHILQSPHFNAGQRIVPLKEVQVLRGCQQFWLGVLPQLAPYLQSTNALLGPADKDGNVVFGGSETEQANQWEAFWGAIELQRLLVGSRQFWEARFVSLLERALTTPELLALPEVKRNLVWVSADATPTRLGAIDWTSKVALACEASPLLRPLETKEAERSSPEAHSEPGEDLVQIGVAELLALLVLVVARKEAWTGSVVLYLGDNTNVQDWLKKRQAGNAQANLLLKVLGALEGVYGLQIRGAYLGTYHNQTADDLTRLDPEEVITRQGLSRVEVPADWSFVLEEAWHRRALLWLGQPDSDRQVALQLAAWRVGPAPPRAMPAYGWTVHELGPAETGVYYTRAFFAAGGLMHDPQEVDGPKLLCVATVTGEAEARRVVQAAPHRPALSEQPKTGACELLWEDEAEALVQRWLGEKLETRCAGMGKGASKGKGGRGRSERAREKADRLRGSFRARTDSDRRRLVKVLRHEAPLLGQDGWVSLRDVSNFVGAITSDDAAAI</sequence>
<gene>
    <name evidence="3" type="ORF">SCF082_LOCUS12183</name>
</gene>
<evidence type="ECO:0000313" key="3">
    <source>
        <dbReference type="EMBL" id="CAK9014055.1"/>
    </source>
</evidence>
<dbReference type="Proteomes" id="UP001642464">
    <property type="component" value="Unassembled WGS sequence"/>
</dbReference>
<feature type="region of interest" description="Disordered" evidence="1">
    <location>
        <begin position="519"/>
        <end position="546"/>
    </location>
</feature>
<feature type="signal peptide" evidence="2">
    <location>
        <begin position="1"/>
        <end position="18"/>
    </location>
</feature>
<protein>
    <submittedName>
        <fullName evidence="3">Uncharacterized protein</fullName>
    </submittedName>
</protein>
<evidence type="ECO:0000256" key="1">
    <source>
        <dbReference type="SAM" id="MobiDB-lite"/>
    </source>
</evidence>
<name>A0ABP0JI05_9DINO</name>
<reference evidence="3 4" key="1">
    <citation type="submission" date="2024-02" db="EMBL/GenBank/DDBJ databases">
        <authorList>
            <person name="Chen Y."/>
            <person name="Shah S."/>
            <person name="Dougan E. K."/>
            <person name="Thang M."/>
            <person name="Chan C."/>
        </authorList>
    </citation>
    <scope>NUCLEOTIDE SEQUENCE [LARGE SCALE GENOMIC DNA]</scope>
</reference>
<feature type="compositionally biased region" description="Basic and acidic residues" evidence="1">
    <location>
        <begin position="531"/>
        <end position="546"/>
    </location>
</feature>
<evidence type="ECO:0000313" key="4">
    <source>
        <dbReference type="Proteomes" id="UP001642464"/>
    </source>
</evidence>
<keyword evidence="4" id="KW-1185">Reference proteome</keyword>
<comment type="caution">
    <text evidence="3">The sequence shown here is derived from an EMBL/GenBank/DDBJ whole genome shotgun (WGS) entry which is preliminary data.</text>
</comment>
<proteinExistence type="predicted"/>
<keyword evidence="2" id="KW-0732">Signal</keyword>
<evidence type="ECO:0000256" key="2">
    <source>
        <dbReference type="SAM" id="SignalP"/>
    </source>
</evidence>
<feature type="chain" id="PRO_5046024606" evidence="2">
    <location>
        <begin position="19"/>
        <end position="595"/>
    </location>
</feature>
<organism evidence="3 4">
    <name type="scientific">Durusdinium trenchii</name>
    <dbReference type="NCBI Taxonomy" id="1381693"/>
    <lineage>
        <taxon>Eukaryota</taxon>
        <taxon>Sar</taxon>
        <taxon>Alveolata</taxon>
        <taxon>Dinophyceae</taxon>
        <taxon>Suessiales</taxon>
        <taxon>Symbiodiniaceae</taxon>
        <taxon>Durusdinium</taxon>
    </lineage>
</organism>